<dbReference type="InterPro" id="IPR002182">
    <property type="entry name" value="NB-ARC"/>
</dbReference>
<evidence type="ECO:0000256" key="1">
    <source>
        <dbReference type="ARBA" id="ARBA00008894"/>
    </source>
</evidence>
<evidence type="ECO:0000256" key="6">
    <source>
        <dbReference type="ARBA" id="ARBA00022840"/>
    </source>
</evidence>
<proteinExistence type="inferred from homology"/>
<dbReference type="EMBL" id="JBJUIK010000017">
    <property type="protein sequence ID" value="KAL3497673.1"/>
    <property type="molecule type" value="Genomic_DNA"/>
</dbReference>
<dbReference type="Gene3D" id="3.40.50.300">
    <property type="entry name" value="P-loop containing nucleotide triphosphate hydrolases"/>
    <property type="match status" value="1"/>
</dbReference>
<dbReference type="SUPFAM" id="SSF52540">
    <property type="entry name" value="P-loop containing nucleoside triphosphate hydrolases"/>
    <property type="match status" value="1"/>
</dbReference>
<dbReference type="Pfam" id="PF00931">
    <property type="entry name" value="NB-ARC"/>
    <property type="match status" value="1"/>
</dbReference>
<gene>
    <name evidence="9" type="ORF">ACH5RR_040405</name>
</gene>
<evidence type="ECO:0000259" key="8">
    <source>
        <dbReference type="Pfam" id="PF18052"/>
    </source>
</evidence>
<evidence type="ECO:0000313" key="9">
    <source>
        <dbReference type="EMBL" id="KAL3497673.1"/>
    </source>
</evidence>
<dbReference type="Gene3D" id="1.20.5.4130">
    <property type="match status" value="1"/>
</dbReference>
<evidence type="ECO:0000256" key="4">
    <source>
        <dbReference type="ARBA" id="ARBA00022741"/>
    </source>
</evidence>
<dbReference type="GO" id="GO:0006952">
    <property type="term" value="P:defense response"/>
    <property type="evidence" value="ECO:0007669"/>
    <property type="project" value="UniProtKB-KW"/>
</dbReference>
<comment type="similarity">
    <text evidence="1">Belongs to the disease resistance NB-LRR family.</text>
</comment>
<feature type="domain" description="Disease resistance N-terminal" evidence="8">
    <location>
        <begin position="5"/>
        <end position="90"/>
    </location>
</feature>
<evidence type="ECO:0008006" key="11">
    <source>
        <dbReference type="Google" id="ProtNLM"/>
    </source>
</evidence>
<dbReference type="CDD" id="cd14798">
    <property type="entry name" value="RX-CC_like"/>
    <property type="match status" value="1"/>
</dbReference>
<evidence type="ECO:0000256" key="5">
    <source>
        <dbReference type="ARBA" id="ARBA00022821"/>
    </source>
</evidence>
<reference evidence="9 10" key="1">
    <citation type="submission" date="2024-11" db="EMBL/GenBank/DDBJ databases">
        <title>A near-complete genome assembly of Cinchona calisaya.</title>
        <authorList>
            <person name="Lian D.C."/>
            <person name="Zhao X.W."/>
            <person name="Wei L."/>
        </authorList>
    </citation>
    <scope>NUCLEOTIDE SEQUENCE [LARGE SCALE GENOMIC DNA]</scope>
    <source>
        <tissue evidence="9">Nenye</tissue>
    </source>
</reference>
<evidence type="ECO:0000313" key="10">
    <source>
        <dbReference type="Proteomes" id="UP001630127"/>
    </source>
</evidence>
<keyword evidence="2" id="KW-0433">Leucine-rich repeat</keyword>
<dbReference type="GO" id="GO:0005524">
    <property type="term" value="F:ATP binding"/>
    <property type="evidence" value="ECO:0007669"/>
    <property type="project" value="UniProtKB-KW"/>
</dbReference>
<dbReference type="PRINTS" id="PR00364">
    <property type="entry name" value="DISEASERSIST"/>
</dbReference>
<dbReference type="AlphaFoldDB" id="A0ABD2XW09"/>
<keyword evidence="4" id="KW-0547">Nucleotide-binding</keyword>
<dbReference type="InterPro" id="IPR027417">
    <property type="entry name" value="P-loop_NTPase"/>
</dbReference>
<protein>
    <recommendedName>
        <fullName evidence="11">Disease resistance protein RPM1-like</fullName>
    </recommendedName>
</protein>
<feature type="domain" description="NB-ARC" evidence="7">
    <location>
        <begin position="169"/>
        <end position="345"/>
    </location>
</feature>
<name>A0ABD2XW09_9GENT</name>
<evidence type="ECO:0000256" key="2">
    <source>
        <dbReference type="ARBA" id="ARBA00022614"/>
    </source>
</evidence>
<accession>A0ABD2XW09</accession>
<keyword evidence="6" id="KW-0067">ATP-binding</keyword>
<evidence type="ECO:0000259" key="7">
    <source>
        <dbReference type="Pfam" id="PF00931"/>
    </source>
</evidence>
<keyword evidence="5" id="KW-0611">Plant defense</keyword>
<keyword evidence="10" id="KW-1185">Reference proteome</keyword>
<organism evidence="9 10">
    <name type="scientific">Cinchona calisaya</name>
    <dbReference type="NCBI Taxonomy" id="153742"/>
    <lineage>
        <taxon>Eukaryota</taxon>
        <taxon>Viridiplantae</taxon>
        <taxon>Streptophyta</taxon>
        <taxon>Embryophyta</taxon>
        <taxon>Tracheophyta</taxon>
        <taxon>Spermatophyta</taxon>
        <taxon>Magnoliopsida</taxon>
        <taxon>eudicotyledons</taxon>
        <taxon>Gunneridae</taxon>
        <taxon>Pentapetalae</taxon>
        <taxon>asterids</taxon>
        <taxon>lamiids</taxon>
        <taxon>Gentianales</taxon>
        <taxon>Rubiaceae</taxon>
        <taxon>Cinchonoideae</taxon>
        <taxon>Cinchoneae</taxon>
        <taxon>Cinchona</taxon>
    </lineage>
</organism>
<dbReference type="InterPro" id="IPR038005">
    <property type="entry name" value="RX-like_CC"/>
</dbReference>
<dbReference type="PANTHER" id="PTHR19338:SF32">
    <property type="entry name" value="OS06G0287500 PROTEIN"/>
    <property type="match status" value="1"/>
</dbReference>
<dbReference type="PANTHER" id="PTHR19338">
    <property type="entry name" value="TRANSLOCASE OF INNER MITOCHONDRIAL MEMBRANE 13 HOMOLOG"/>
    <property type="match status" value="1"/>
</dbReference>
<keyword evidence="3" id="KW-0677">Repeat</keyword>
<dbReference type="InterPro" id="IPR041118">
    <property type="entry name" value="Rx_N"/>
</dbReference>
<evidence type="ECO:0000256" key="3">
    <source>
        <dbReference type="ARBA" id="ARBA00022737"/>
    </source>
</evidence>
<dbReference type="Pfam" id="PF18052">
    <property type="entry name" value="Rx_N"/>
    <property type="match status" value="1"/>
</dbReference>
<comment type="caution">
    <text evidence="9">The sequence shown here is derived from an EMBL/GenBank/DDBJ whole genome shotgun (WGS) entry which is preliminary data.</text>
</comment>
<dbReference type="FunFam" id="3.40.50.300:FF:001091">
    <property type="entry name" value="Probable disease resistance protein At1g61300"/>
    <property type="match status" value="1"/>
</dbReference>
<dbReference type="Proteomes" id="UP001630127">
    <property type="component" value="Unassembled WGS sequence"/>
</dbReference>
<sequence>MTETVLSFVLDQLSIFVREEGRLSGGLRQQVQLIIDELGQIRAFLKVAETKEEDDPRLQEWIKKVREAAYDTEDVLDDFLFHFPRHRSKGFYGSVKRIFNSIKNLRTRQRVASEMQSIQTRIKNISEGPQRCQSEYVIFADRVSGSVDAVDNKAWGYNTDDALLVEGIEKLKQQLISQLLKGDSQFKVISVVGMRGLGKTTLVKEVIEDANVKRHFQIRVRVTVSQTFNFEELLKSLIRQLHVEIKKPVPQFIESMTISNLKEFIKYFLQQRRYVIVFDDVWDVEFWNAIKFAMPEISNGSRVLLTTRVMDVASASCKGFRRHVHKMESLSYEESWTPFCNRTFEEGCGPNRWDLAWMCGSDY</sequence>